<proteinExistence type="predicted"/>
<dbReference type="GeneID" id="71999672"/>
<gene>
    <name evidence="2" type="ORF">C8Q71DRAFT_497516</name>
</gene>
<dbReference type="EMBL" id="JADCUA010000006">
    <property type="protein sequence ID" value="KAH9839128.1"/>
    <property type="molecule type" value="Genomic_DNA"/>
</dbReference>
<comment type="caution">
    <text evidence="2">The sequence shown here is derived from an EMBL/GenBank/DDBJ whole genome shotgun (WGS) entry which is preliminary data.</text>
</comment>
<dbReference type="PANTHER" id="PTHR28027">
    <property type="entry name" value="TRANSCRIPTIONAL REGULATOR MIT1"/>
    <property type="match status" value="1"/>
</dbReference>
<dbReference type="Proteomes" id="UP000814176">
    <property type="component" value="Unassembled WGS sequence"/>
</dbReference>
<dbReference type="InterPro" id="IPR018608">
    <property type="entry name" value="Gti1/Pac2"/>
</dbReference>
<organism evidence="2 3">
    <name type="scientific">Rhodofomes roseus</name>
    <dbReference type="NCBI Taxonomy" id="34475"/>
    <lineage>
        <taxon>Eukaryota</taxon>
        <taxon>Fungi</taxon>
        <taxon>Dikarya</taxon>
        <taxon>Basidiomycota</taxon>
        <taxon>Agaricomycotina</taxon>
        <taxon>Agaricomycetes</taxon>
        <taxon>Polyporales</taxon>
        <taxon>Rhodofomes</taxon>
    </lineage>
</organism>
<name>A0ABQ8KM52_9APHY</name>
<dbReference type="PANTHER" id="PTHR28027:SF1">
    <property type="entry name" value="CAMP INDEPENDENT REGULATORY PROTEIN (AFU_ORTHOLOGUE AFUA_3G09640)"/>
    <property type="match status" value="1"/>
</dbReference>
<keyword evidence="3" id="KW-1185">Reference proteome</keyword>
<evidence type="ECO:0000313" key="2">
    <source>
        <dbReference type="EMBL" id="KAH9839128.1"/>
    </source>
</evidence>
<dbReference type="RefSeq" id="XP_047780883.1">
    <property type="nucleotide sequence ID" value="XM_047918940.1"/>
</dbReference>
<dbReference type="Pfam" id="PF09729">
    <property type="entry name" value="Gti1_Pac2"/>
    <property type="match status" value="1"/>
</dbReference>
<feature type="region of interest" description="Disordered" evidence="1">
    <location>
        <begin position="169"/>
        <end position="219"/>
    </location>
</feature>
<protein>
    <submittedName>
        <fullName evidence="2">Gti1/Pac2 family-domain-containing protein</fullName>
    </submittedName>
</protein>
<sequence>MQSRASPQSPTCLNVRVKTTEEAHLVLHKVALNHLPMIHNRLLEDERWSVREGSVFVWEERKERDNHNSSAISRWTDGRRWGPSRVKDEFLIYHEHLPDVPDNMDPAEREEFIASRLIKQTYSAWVQLVGGRKKWHLVAYYSQRTDKTLPRILSIPDFALCRGTYTPDRYTSARAPRTRPRSNSNQSEENDDDSSDDSDRSDEPQPAPPQVPVAGPSHTSTLVFDPQSFLVSPVDRDPLRAAPAPAVQCNTSATVTVPAPGSTAVAGPSAVPPSARPQTPSERSEGGEYALAPLVYDRMSPYPPRHPVDSVALRSLDVRVRIL</sequence>
<evidence type="ECO:0000313" key="3">
    <source>
        <dbReference type="Proteomes" id="UP000814176"/>
    </source>
</evidence>
<reference evidence="2 3" key="1">
    <citation type="journal article" date="2021" name="Environ. Microbiol.">
        <title>Gene family expansions and transcriptome signatures uncover fungal adaptations to wood decay.</title>
        <authorList>
            <person name="Hage H."/>
            <person name="Miyauchi S."/>
            <person name="Viragh M."/>
            <person name="Drula E."/>
            <person name="Min B."/>
            <person name="Chaduli D."/>
            <person name="Navarro D."/>
            <person name="Favel A."/>
            <person name="Norest M."/>
            <person name="Lesage-Meessen L."/>
            <person name="Balint B."/>
            <person name="Merenyi Z."/>
            <person name="de Eugenio L."/>
            <person name="Morin E."/>
            <person name="Martinez A.T."/>
            <person name="Baldrian P."/>
            <person name="Stursova M."/>
            <person name="Martinez M.J."/>
            <person name="Novotny C."/>
            <person name="Magnuson J.K."/>
            <person name="Spatafora J.W."/>
            <person name="Maurice S."/>
            <person name="Pangilinan J."/>
            <person name="Andreopoulos W."/>
            <person name="LaButti K."/>
            <person name="Hundley H."/>
            <person name="Na H."/>
            <person name="Kuo A."/>
            <person name="Barry K."/>
            <person name="Lipzen A."/>
            <person name="Henrissat B."/>
            <person name="Riley R."/>
            <person name="Ahrendt S."/>
            <person name="Nagy L.G."/>
            <person name="Grigoriev I.V."/>
            <person name="Martin F."/>
            <person name="Rosso M.N."/>
        </authorList>
    </citation>
    <scope>NUCLEOTIDE SEQUENCE [LARGE SCALE GENOMIC DNA]</scope>
    <source>
        <strain evidence="2 3">CIRM-BRFM 1785</strain>
    </source>
</reference>
<feature type="region of interest" description="Disordered" evidence="1">
    <location>
        <begin position="258"/>
        <end position="289"/>
    </location>
</feature>
<evidence type="ECO:0000256" key="1">
    <source>
        <dbReference type="SAM" id="MobiDB-lite"/>
    </source>
</evidence>
<accession>A0ABQ8KM52</accession>